<dbReference type="PANTHER" id="PTHR34488:SF1">
    <property type="entry name" value="SI:CH211-245H14.1-RELATED"/>
    <property type="match status" value="1"/>
</dbReference>
<feature type="compositionally biased region" description="Basic and acidic residues" evidence="1">
    <location>
        <begin position="16"/>
        <end position="25"/>
    </location>
</feature>
<feature type="region of interest" description="Disordered" evidence="1">
    <location>
        <begin position="1"/>
        <end position="25"/>
    </location>
</feature>
<name>A0AAJ7LRN1_LATCA</name>
<dbReference type="GeneID" id="108882401"/>
<dbReference type="Proteomes" id="UP000694890">
    <property type="component" value="Linkage group LG1"/>
</dbReference>
<organism evidence="2 3">
    <name type="scientific">Lates calcarifer</name>
    <name type="common">Barramundi</name>
    <name type="synonym">Holocentrus calcarifer</name>
    <dbReference type="NCBI Taxonomy" id="8187"/>
    <lineage>
        <taxon>Eukaryota</taxon>
        <taxon>Metazoa</taxon>
        <taxon>Chordata</taxon>
        <taxon>Craniata</taxon>
        <taxon>Vertebrata</taxon>
        <taxon>Euteleostomi</taxon>
        <taxon>Actinopterygii</taxon>
        <taxon>Neopterygii</taxon>
        <taxon>Teleostei</taxon>
        <taxon>Neoteleostei</taxon>
        <taxon>Acanthomorphata</taxon>
        <taxon>Carangaria</taxon>
        <taxon>Carangaria incertae sedis</taxon>
        <taxon>Centropomidae</taxon>
        <taxon>Lates</taxon>
    </lineage>
</organism>
<protein>
    <submittedName>
        <fullName evidence="3">Uncharacterized protein LOC108882401 isoform X2</fullName>
    </submittedName>
</protein>
<gene>
    <name evidence="3" type="primary">LOC108882401</name>
</gene>
<accession>A0AAJ7LRN1</accession>
<dbReference type="AlphaFoldDB" id="A0AAJ7LRN1"/>
<reference evidence="3" key="1">
    <citation type="submission" date="2025-08" db="UniProtKB">
        <authorList>
            <consortium name="RefSeq"/>
        </authorList>
    </citation>
    <scope>IDENTIFICATION</scope>
    <source>
        <tissue evidence="3">Brain</tissue>
    </source>
</reference>
<evidence type="ECO:0000313" key="2">
    <source>
        <dbReference type="Proteomes" id="UP000694890"/>
    </source>
</evidence>
<evidence type="ECO:0000313" key="3">
    <source>
        <dbReference type="RefSeq" id="XP_018530406.1"/>
    </source>
</evidence>
<evidence type="ECO:0000256" key="1">
    <source>
        <dbReference type="SAM" id="MobiDB-lite"/>
    </source>
</evidence>
<dbReference type="PANTHER" id="PTHR34488">
    <property type="entry name" value="SI:CH211-245H14.1-RELATED"/>
    <property type="match status" value="1"/>
</dbReference>
<proteinExistence type="predicted"/>
<sequence>MASNRADPPGPEEPTTSDHNDRPQMPQELDKILQRMEPCVQQDLRAASKTLWENFHKRSQDSNIKEFYNVWGKVITESDTGKTSRSVVKVFTVTTGETFGADEALMNQVNTCPELQVKRTEQKDCRVLLLFCPITSRLESDVEVALEKVTGDKPVILVLMHHTWKADYSTSGRTWSEAIKHVVLDVHVLFHETVGGLLMCSKNEEAVRKIQEVLLQHSTPYSSGQTGKSSFWPLSWLQRQ</sequence>
<dbReference type="RefSeq" id="XP_018530406.1">
    <property type="nucleotide sequence ID" value="XM_018674890.2"/>
</dbReference>